<dbReference type="CDD" id="cd12950">
    <property type="entry name" value="RRP7_Rrp7p"/>
    <property type="match status" value="1"/>
</dbReference>
<dbReference type="CDD" id="cd12293">
    <property type="entry name" value="dRRM_Rrp7p"/>
    <property type="match status" value="1"/>
</dbReference>
<dbReference type="Gene3D" id="6.10.250.1770">
    <property type="match status" value="1"/>
</dbReference>
<dbReference type="GO" id="GO:0006364">
    <property type="term" value="P:rRNA processing"/>
    <property type="evidence" value="ECO:0007669"/>
    <property type="project" value="TreeGrafter"/>
</dbReference>
<dbReference type="HOGENOM" id="CLU_036234_1_1_1"/>
<dbReference type="InterPro" id="IPR040446">
    <property type="entry name" value="RRP7"/>
</dbReference>
<accession>A0A093V310</accession>
<comment type="caution">
    <text evidence="4">The sequence shown here is derived from an EMBL/GenBank/DDBJ whole genome shotgun (WGS) entry which is preliminary data.</text>
</comment>
<proteinExistence type="inferred from homology"/>
<protein>
    <submittedName>
        <fullName evidence="4">Ribosomal RNA-processing protein 7</fullName>
    </submittedName>
</protein>
<dbReference type="PANTHER" id="PTHR13191">
    <property type="entry name" value="RIBOSOMAL RNA PROCESSING PROTEIN 7-RELATED"/>
    <property type="match status" value="1"/>
</dbReference>
<dbReference type="GO" id="GO:0034456">
    <property type="term" value="C:UTP-C complex"/>
    <property type="evidence" value="ECO:0007669"/>
    <property type="project" value="TreeGrafter"/>
</dbReference>
<reference key="1">
    <citation type="journal article" date="2014" name="PLoS Genet.">
        <title>Signature Gene Expression Reveals Novel Clues to the Molecular Mechanisms of Dimorphic Transition in Penicillium marneffei.</title>
        <authorList>
            <person name="Yang E."/>
            <person name="Wang G."/>
            <person name="Cai J."/>
            <person name="Woo P.C."/>
            <person name="Lau S.K."/>
            <person name="Yuen K.-Y."/>
            <person name="Chow W.-N."/>
            <person name="Lin X."/>
        </authorList>
    </citation>
    <scope>NUCLEOTIDE SEQUENCE [LARGE SCALE GENOMIC DNA]</scope>
    <source>
        <strain>PM1</strain>
    </source>
</reference>
<organism evidence="4">
    <name type="scientific">Talaromyces marneffei PM1</name>
    <dbReference type="NCBI Taxonomy" id="1077442"/>
    <lineage>
        <taxon>Eukaryota</taxon>
        <taxon>Fungi</taxon>
        <taxon>Dikarya</taxon>
        <taxon>Ascomycota</taxon>
        <taxon>Pezizomycotina</taxon>
        <taxon>Eurotiomycetes</taxon>
        <taxon>Eurotiomycetidae</taxon>
        <taxon>Eurotiales</taxon>
        <taxon>Trichocomaceae</taxon>
        <taxon>Talaromyces</taxon>
        <taxon>Talaromyces sect. Talaromyces</taxon>
    </lineage>
</organism>
<evidence type="ECO:0000259" key="2">
    <source>
        <dbReference type="Pfam" id="PF12923"/>
    </source>
</evidence>
<dbReference type="PANTHER" id="PTHR13191:SF0">
    <property type="entry name" value="RIBOSOMAL RNA-PROCESSING PROTEIN 7 HOMOLOG A-RELATED"/>
    <property type="match status" value="1"/>
</dbReference>
<dbReference type="Pfam" id="PF12923">
    <property type="entry name" value="RRP7"/>
    <property type="match status" value="1"/>
</dbReference>
<reference evidence="4" key="2">
    <citation type="journal article" date="2014" name="PLoS Genet.">
        <title>Signature gene expression reveals novel clues to the molecular mechanisms of dimorphic transition in Penicillium marneffei.</title>
        <authorList>
            <person name="Yang E."/>
            <person name="Wang G."/>
            <person name="Cai J."/>
            <person name="Woo P.C."/>
            <person name="Lau S.K."/>
            <person name="Yuen K.-Y."/>
            <person name="Chow W.-N."/>
            <person name="Lin X."/>
        </authorList>
    </citation>
    <scope>NUCLEOTIDE SEQUENCE</scope>
    <source>
        <strain evidence="4">PM1</strain>
    </source>
</reference>
<feature type="domain" description="Rrp7 RRM-like N-terminal" evidence="3">
    <location>
        <begin position="11"/>
        <end position="203"/>
    </location>
</feature>
<name>A0A093V310_TALMA</name>
<evidence type="ECO:0000256" key="1">
    <source>
        <dbReference type="ARBA" id="ARBA00006110"/>
    </source>
</evidence>
<dbReference type="EMBL" id="JPOX01000029">
    <property type="protein sequence ID" value="KFX44384.1"/>
    <property type="molecule type" value="Genomic_DNA"/>
</dbReference>
<dbReference type="AlphaFoldDB" id="A0A093V310"/>
<comment type="similarity">
    <text evidence="1">Belongs to the RRP7 family.</text>
</comment>
<gene>
    <name evidence="4" type="ORF">GQ26_0291210</name>
</gene>
<dbReference type="GO" id="GO:0032545">
    <property type="term" value="C:CURI complex"/>
    <property type="evidence" value="ECO:0007669"/>
    <property type="project" value="TreeGrafter"/>
</dbReference>
<dbReference type="GO" id="GO:0000028">
    <property type="term" value="P:ribosomal small subunit assembly"/>
    <property type="evidence" value="ECO:0007669"/>
    <property type="project" value="TreeGrafter"/>
</dbReference>
<evidence type="ECO:0000259" key="3">
    <source>
        <dbReference type="Pfam" id="PF17799"/>
    </source>
</evidence>
<dbReference type="InterPro" id="IPR024326">
    <property type="entry name" value="RRP7_C"/>
</dbReference>
<dbReference type="Pfam" id="PF17799">
    <property type="entry name" value="RRM_Rrp7"/>
    <property type="match status" value="1"/>
</dbReference>
<feature type="domain" description="Ribosomal RNA-processing protein 7 C-terminal" evidence="2">
    <location>
        <begin position="207"/>
        <end position="321"/>
    </location>
</feature>
<sequence>MPKKSSTAITEISGYTVLPIKLPPALPSFPEPVTHYVYLRPHEPRIPDPDAARSLFLVNVPIDTTELHLRHLFSSQLSAGRVERVQFEGVFRSSTSNTTATTAVIKADTSETQQGKKRKRQDVITSAELETQLRSAGFPSTWDRELHPSGSHAIVTFVDRPAMEASLKAVRKYAAKEKKSPVIWGEGIEDRIATLGTTRYRKHVAKLRYPPADELLSIVNNYMSLYTQWEETCAAEASRRAAEPDEDGFITVTRGPRFTDVAREEEVKELVEKQRKREEGLGDFYRFQTREKRKERQNELLRKFDEDKRKIEKLKKSRGRIMPEGM</sequence>
<dbReference type="eggNOG" id="KOG4008">
    <property type="taxonomic scope" value="Eukaryota"/>
</dbReference>
<evidence type="ECO:0000313" key="4">
    <source>
        <dbReference type="EMBL" id="KFX44384.1"/>
    </source>
</evidence>
<dbReference type="InterPro" id="IPR040447">
    <property type="entry name" value="RRM_Rrp7"/>
</dbReference>